<name>A0A9P7VM19_9AGAR</name>
<comment type="caution">
    <text evidence="2">The sequence shown here is derived from an EMBL/GenBank/DDBJ whole genome shotgun (WGS) entry which is preliminary data.</text>
</comment>
<keyword evidence="3" id="KW-1185">Reference proteome</keyword>
<feature type="compositionally biased region" description="Polar residues" evidence="1">
    <location>
        <begin position="457"/>
        <end position="471"/>
    </location>
</feature>
<dbReference type="RefSeq" id="XP_043035936.1">
    <property type="nucleotide sequence ID" value="XM_043190595.1"/>
</dbReference>
<evidence type="ECO:0000256" key="1">
    <source>
        <dbReference type="SAM" id="MobiDB-lite"/>
    </source>
</evidence>
<evidence type="ECO:0000313" key="3">
    <source>
        <dbReference type="Proteomes" id="UP000812287"/>
    </source>
</evidence>
<dbReference type="GeneID" id="66112892"/>
<dbReference type="AlphaFoldDB" id="A0A9P7VM19"/>
<organism evidence="2 3">
    <name type="scientific">Guyanagaster necrorhizus</name>
    <dbReference type="NCBI Taxonomy" id="856835"/>
    <lineage>
        <taxon>Eukaryota</taxon>
        <taxon>Fungi</taxon>
        <taxon>Dikarya</taxon>
        <taxon>Basidiomycota</taxon>
        <taxon>Agaricomycotina</taxon>
        <taxon>Agaricomycetes</taxon>
        <taxon>Agaricomycetidae</taxon>
        <taxon>Agaricales</taxon>
        <taxon>Marasmiineae</taxon>
        <taxon>Physalacriaceae</taxon>
        <taxon>Guyanagaster</taxon>
    </lineage>
</organism>
<gene>
    <name evidence="2" type="ORF">BT62DRAFT_996599</name>
</gene>
<reference evidence="2" key="1">
    <citation type="submission" date="2020-11" db="EMBL/GenBank/DDBJ databases">
        <title>Adaptations for nitrogen fixation in a non-lichenized fungal sporocarp promotes dispersal by wood-feeding termites.</title>
        <authorList>
            <consortium name="DOE Joint Genome Institute"/>
            <person name="Koch R.A."/>
            <person name="Yoon G."/>
            <person name="Arayal U."/>
            <person name="Lail K."/>
            <person name="Amirebrahimi M."/>
            <person name="Labutti K."/>
            <person name="Lipzen A."/>
            <person name="Riley R."/>
            <person name="Barry K."/>
            <person name="Henrissat B."/>
            <person name="Grigoriev I.V."/>
            <person name="Herr J.R."/>
            <person name="Aime M.C."/>
        </authorList>
    </citation>
    <scope>NUCLEOTIDE SEQUENCE</scope>
    <source>
        <strain evidence="2">MCA 3950</strain>
    </source>
</reference>
<sequence>MCRSAQISAPNFSGAILTTFTAILGVMCLQTCNSSFSIRSSLSSTELPLILFAAQGPATSHFERRQGTFQLLDIETHSYLNRMYMMRLTFSHAWDPQKTLTVNSENRNGQQGGGEEQCNRMSLRPETSILAMLQKFKYSMLASSNNAIIWRKVRTFMGRRSAMVARRFPMVFGGEGCEFDPRRRLWLRTKTPEEAGGKFCFLPTPPREGWGDLSHDCFCDHQILREGCLNHRTVNSLFELSGQWLFALLWSYVALTPDFFSARAHCTNWFFDKSNPLSGFDPPVYAPISQSSPLPVVMESGPRDDALQCNFCHENHVRTDDQNIHEQTQCSDGDVAEKSIVRDHEADPPIDATQNIFSCLDDDTVSQPSTDSFDVRSPTWDSSLDKLLQSDIWDDYDPDHYTYDPLYYTKQIPEPEASLSDYQMTLSPTWITPALISAPLDFNFDPAHWWGIDSGEDPSSSDANAGTSESHSSSTVPAALSLSSSTLDLDDPETSTSSSSFVLGLNDFDMRGIYVP</sequence>
<feature type="region of interest" description="Disordered" evidence="1">
    <location>
        <begin position="453"/>
        <end position="475"/>
    </location>
</feature>
<proteinExistence type="predicted"/>
<dbReference type="EMBL" id="MU250551">
    <property type="protein sequence ID" value="KAG7442436.1"/>
    <property type="molecule type" value="Genomic_DNA"/>
</dbReference>
<dbReference type="Proteomes" id="UP000812287">
    <property type="component" value="Unassembled WGS sequence"/>
</dbReference>
<evidence type="ECO:0000313" key="2">
    <source>
        <dbReference type="EMBL" id="KAG7442436.1"/>
    </source>
</evidence>
<accession>A0A9P7VM19</accession>
<protein>
    <submittedName>
        <fullName evidence="2">Uncharacterized protein</fullName>
    </submittedName>
</protein>